<reference evidence="1 2" key="1">
    <citation type="journal article" date="2020" name="Phytopathology">
        <title>Genome Sequence Resources of Colletotrichum truncatum, C. plurivorum, C. musicola, and C. sojae: Four Species Pathogenic to Soybean (Glycine max).</title>
        <authorList>
            <person name="Rogerio F."/>
            <person name="Boufleur T.R."/>
            <person name="Ciampi-Guillardi M."/>
            <person name="Sukno S.A."/>
            <person name="Thon M.R."/>
            <person name="Massola Junior N.S."/>
            <person name="Baroncelli R."/>
        </authorList>
    </citation>
    <scope>NUCLEOTIDE SEQUENCE [LARGE SCALE GENOMIC DNA]</scope>
    <source>
        <strain evidence="1 2">CMES1059</strain>
    </source>
</reference>
<comment type="caution">
    <text evidence="1">The sequence shown here is derived from an EMBL/GenBank/DDBJ whole genome shotgun (WGS) entry which is preliminary data.</text>
</comment>
<protein>
    <submittedName>
        <fullName evidence="1">Non-reducing end alpha-L-arabinofuranosidase BoGH43A 6</fullName>
    </submittedName>
</protein>
<dbReference type="Proteomes" id="UP000805649">
    <property type="component" value="Unassembled WGS sequence"/>
</dbReference>
<keyword evidence="2" id="KW-1185">Reference proteome</keyword>
<evidence type="ECO:0000313" key="1">
    <source>
        <dbReference type="EMBL" id="KAL0941968.1"/>
    </source>
</evidence>
<dbReference type="EMBL" id="VUJX02000002">
    <property type="protein sequence ID" value="KAL0941968.1"/>
    <property type="molecule type" value="Genomic_DNA"/>
</dbReference>
<organism evidence="1 2">
    <name type="scientific">Colletotrichum truncatum</name>
    <name type="common">Anthracnose fungus</name>
    <name type="synonym">Colletotrichum capsici</name>
    <dbReference type="NCBI Taxonomy" id="5467"/>
    <lineage>
        <taxon>Eukaryota</taxon>
        <taxon>Fungi</taxon>
        <taxon>Dikarya</taxon>
        <taxon>Ascomycota</taxon>
        <taxon>Pezizomycotina</taxon>
        <taxon>Sordariomycetes</taxon>
        <taxon>Hypocreomycetidae</taxon>
        <taxon>Glomerellales</taxon>
        <taxon>Glomerellaceae</taxon>
        <taxon>Colletotrichum</taxon>
        <taxon>Colletotrichum truncatum species complex</taxon>
    </lineage>
</organism>
<accession>A0ACC3ZCU9</accession>
<name>A0ACC3ZCU9_COLTU</name>
<gene>
    <name evidence="1" type="ORF">CTRU02_204731</name>
</gene>
<evidence type="ECO:0000313" key="2">
    <source>
        <dbReference type="Proteomes" id="UP000805649"/>
    </source>
</evidence>
<sequence length="528" mass="58564">MSKSMSFQNPILPGFYPDPSVVRVGEIFYMINSSFQIFPGLPIHRSTDLVHWELIGHAICRTTQLDLSYAVTKINRPEFGEYFTAGLYAPTIRHHDGIFYIVCTNLKGRSGMFSTEDFAPENFIITCKDLTEPTSFSDPIYFDFHGIDPSLFFDDDGKVFMQGSWIHGYRKKPATVIRQAEIDLSTGKYLSDLRDIWAGSGDKVPEGPHLYKLDGSYWLLIAEGGTHRSHKITMACSDNVWGPYESYQGNPVLTTQGPGHPIQCVGHGDLFTDANDEWWCAMLARREYGSAYPLGRETYLVPAVWPKGAFPVLEHVELEQIVDSRHCNQDLLAGQPTQAPRKVTFECPHTLFLRTPNLQTVSQGLEDNTLCLRATPAELGCADGSPTFVGRRQVSLKSSASAVLDLQSLPEDGHCGLSLYKDTYRHVSLDVNSNGQLSLALVHQNQKFAFVNSTSIVGCSSIKLIIKSTADTYNFSYELLQNECWQGEANVGTVNAADLSGDDFTGTVYGIYASGTSGTVTFKDFTIE</sequence>
<proteinExistence type="predicted"/>